<organism evidence="1 2">
    <name type="scientific">Mycolicibacter sinensis (strain JDM601)</name>
    <name type="common">Mycobacterium sinense</name>
    <dbReference type="NCBI Taxonomy" id="875328"/>
    <lineage>
        <taxon>Bacteria</taxon>
        <taxon>Bacillati</taxon>
        <taxon>Actinomycetota</taxon>
        <taxon>Actinomycetes</taxon>
        <taxon>Mycobacteriales</taxon>
        <taxon>Mycobacteriaceae</taxon>
        <taxon>Mycolicibacter</taxon>
    </lineage>
</organism>
<proteinExistence type="predicted"/>
<dbReference type="AlphaFoldDB" id="F5Z0P1"/>
<name>F5Z0P1_MYCSD</name>
<dbReference type="EMBL" id="CP002329">
    <property type="protein sequence ID" value="AEF34430.1"/>
    <property type="molecule type" value="Genomic_DNA"/>
</dbReference>
<accession>F5Z0P1</accession>
<dbReference type="Proteomes" id="UP000009224">
    <property type="component" value="Chromosome"/>
</dbReference>
<evidence type="ECO:0000313" key="2">
    <source>
        <dbReference type="Proteomes" id="UP000009224"/>
    </source>
</evidence>
<reference evidence="1 2" key="1">
    <citation type="journal article" date="2011" name="J. Bacteriol.">
        <title>Complete genome sequence of a novel clinical isolate, the nontuberculous Mycobacterium strain JDM601.</title>
        <authorList>
            <person name="Zhang Z.Y."/>
            <person name="Sun Z.Q."/>
            <person name="Wang Z.L."/>
            <person name="Wen Z.L."/>
            <person name="Sun Q.W."/>
            <person name="Zhu Z.Q."/>
            <person name="Song Y.Z."/>
            <person name="Zhao J.W."/>
            <person name="Wang H.H."/>
            <person name="Zhang S.L."/>
            <person name="Guo X.K."/>
        </authorList>
    </citation>
    <scope>NUCLEOTIDE SEQUENCE [LARGE SCALE GENOMIC DNA]</scope>
    <source>
        <strain evidence="1 2">JDM601</strain>
    </source>
</reference>
<gene>
    <name evidence="1" type="ordered locus">JDM601_0430</name>
</gene>
<protein>
    <submittedName>
        <fullName evidence="1">Uncharacterized protein</fullName>
    </submittedName>
</protein>
<dbReference type="HOGENOM" id="CLU_3155126_0_0_11"/>
<keyword evidence="2" id="KW-1185">Reference proteome</keyword>
<dbReference type="KEGG" id="mjd:JDM601_0430"/>
<sequence>MIPPVRGCTSCRSGQCPRRTAVGVLRRCGPVPHRPDLALAGRECQRHS</sequence>
<evidence type="ECO:0000313" key="1">
    <source>
        <dbReference type="EMBL" id="AEF34430.1"/>
    </source>
</evidence>